<evidence type="ECO:0000256" key="3">
    <source>
        <dbReference type="ARBA" id="ARBA00022475"/>
    </source>
</evidence>
<proteinExistence type="predicted"/>
<evidence type="ECO:0000256" key="8">
    <source>
        <dbReference type="SAM" id="Phobius"/>
    </source>
</evidence>
<evidence type="ECO:0000313" key="11">
    <source>
        <dbReference type="Proteomes" id="UP001529275"/>
    </source>
</evidence>
<evidence type="ECO:0000256" key="1">
    <source>
        <dbReference type="ARBA" id="ARBA00004651"/>
    </source>
</evidence>
<dbReference type="RefSeq" id="WP_289527454.1">
    <property type="nucleotide sequence ID" value="NZ_JAUDCK010000010.1"/>
</dbReference>
<reference evidence="11" key="1">
    <citation type="submission" date="2023-06" db="EMBL/GenBank/DDBJ databases">
        <title>Identification and characterization of horizontal gene transfer across gut microbiota members of farm animals based on homology search.</title>
        <authorList>
            <person name="Zeman M."/>
            <person name="Kubasova T."/>
            <person name="Jahodarova E."/>
            <person name="Nykrynova M."/>
            <person name="Rychlik I."/>
        </authorList>
    </citation>
    <scope>NUCLEOTIDE SEQUENCE [LARGE SCALE GENOMIC DNA]</scope>
    <source>
        <strain evidence="11">ET341</strain>
    </source>
</reference>
<evidence type="ECO:0000256" key="5">
    <source>
        <dbReference type="ARBA" id="ARBA00022692"/>
    </source>
</evidence>
<accession>A0ABT7UHA1</accession>
<dbReference type="InterPro" id="IPR004501">
    <property type="entry name" value="PTS_EIIC_3"/>
</dbReference>
<organism evidence="10 11">
    <name type="scientific">Massilimicrobiota timonensis</name>
    <dbReference type="NCBI Taxonomy" id="1776392"/>
    <lineage>
        <taxon>Bacteria</taxon>
        <taxon>Bacillati</taxon>
        <taxon>Bacillota</taxon>
        <taxon>Erysipelotrichia</taxon>
        <taxon>Erysipelotrichales</taxon>
        <taxon>Erysipelotrichaceae</taxon>
        <taxon>Massilimicrobiota</taxon>
    </lineage>
</organism>
<gene>
    <name evidence="10" type="ORF">QUV98_04215</name>
</gene>
<feature type="transmembrane region" description="Helical" evidence="8">
    <location>
        <begin position="20"/>
        <end position="41"/>
    </location>
</feature>
<keyword evidence="7 8" id="KW-0472">Membrane</keyword>
<keyword evidence="11" id="KW-1185">Reference proteome</keyword>
<evidence type="ECO:0000256" key="6">
    <source>
        <dbReference type="ARBA" id="ARBA00022989"/>
    </source>
</evidence>
<evidence type="ECO:0000259" key="9">
    <source>
        <dbReference type="PROSITE" id="PS51105"/>
    </source>
</evidence>
<comment type="caution">
    <text evidence="10">The sequence shown here is derived from an EMBL/GenBank/DDBJ whole genome shotgun (WGS) entry which is preliminary data.</text>
</comment>
<evidence type="ECO:0000256" key="4">
    <source>
        <dbReference type="ARBA" id="ARBA00022597"/>
    </source>
</evidence>
<protein>
    <submittedName>
        <fullName evidence="10">PTS transporter subunit EIIC</fullName>
    </submittedName>
</protein>
<feature type="transmembrane region" description="Helical" evidence="8">
    <location>
        <begin position="299"/>
        <end position="319"/>
    </location>
</feature>
<dbReference type="PANTHER" id="PTHR33989:SF4">
    <property type="entry name" value="PTS SYSTEM N,N'-DIACETYLCHITOBIOSE-SPECIFIC EIIC COMPONENT"/>
    <property type="match status" value="1"/>
</dbReference>
<feature type="transmembrane region" description="Helical" evidence="8">
    <location>
        <begin position="238"/>
        <end position="259"/>
    </location>
</feature>
<dbReference type="Proteomes" id="UP001529275">
    <property type="component" value="Unassembled WGS sequence"/>
</dbReference>
<keyword evidence="3" id="KW-1003">Cell membrane</keyword>
<feature type="transmembrane region" description="Helical" evidence="8">
    <location>
        <begin position="47"/>
        <end position="66"/>
    </location>
</feature>
<evidence type="ECO:0000256" key="7">
    <source>
        <dbReference type="ARBA" id="ARBA00023136"/>
    </source>
</evidence>
<evidence type="ECO:0000313" key="10">
    <source>
        <dbReference type="EMBL" id="MDM8195524.1"/>
    </source>
</evidence>
<sequence length="378" mass="43959">MSEQINDYINKIINLDFIQALKMTFVHMTLCFVVLGIIVFFQWFSIFYPYIECIYFLMIQMMYAFQYIQRKKLNPVFMLFSVLLSMLFIYYGKQYSILTLTLPVLFVHMIYLAMIHRMSLYLEKRIHFFIEPIEAYFKQLVPVFIAALLIMGLIYCQNIYIGLFISCVQLCLSFLTSIIGILLIVVLTCVFWLSGIHGVAMVGILARPFWTQMLMVNLICYINHQAIPYIGVEGFYQWFVWIGGSGATLGLVLLCRFFAKSHYLRQMGHQTLQSGLININEPVIFGAPIVQNRYLRIPFLVAPIVMSLCTYIMMAYHYINIPVMLAPWVLPSVFGGFWVTGGQIFSILYIIGMIIVSLIIYLPFFICYDRQLVKEENA</sequence>
<feature type="transmembrane region" description="Helical" evidence="8">
    <location>
        <begin position="97"/>
        <end position="115"/>
    </location>
</feature>
<keyword evidence="6 8" id="KW-1133">Transmembrane helix</keyword>
<feature type="domain" description="PTS EIIC type-3" evidence="9">
    <location>
        <begin position="1"/>
        <end position="364"/>
    </location>
</feature>
<dbReference type="EMBL" id="JAUDCK010000010">
    <property type="protein sequence ID" value="MDM8195524.1"/>
    <property type="molecule type" value="Genomic_DNA"/>
</dbReference>
<dbReference type="InterPro" id="IPR003352">
    <property type="entry name" value="PTS_EIIC"/>
</dbReference>
<keyword evidence="2" id="KW-0813">Transport</keyword>
<dbReference type="PROSITE" id="PS51105">
    <property type="entry name" value="PTS_EIIC_TYPE_3"/>
    <property type="match status" value="1"/>
</dbReference>
<feature type="transmembrane region" description="Helical" evidence="8">
    <location>
        <begin position="136"/>
        <end position="155"/>
    </location>
</feature>
<dbReference type="InterPro" id="IPR051088">
    <property type="entry name" value="PTS_Sugar-EIIC/EIIB"/>
</dbReference>
<feature type="transmembrane region" description="Helical" evidence="8">
    <location>
        <begin position="73"/>
        <end position="91"/>
    </location>
</feature>
<keyword evidence="4" id="KW-0762">Sugar transport</keyword>
<feature type="transmembrane region" description="Helical" evidence="8">
    <location>
        <begin position="344"/>
        <end position="368"/>
    </location>
</feature>
<comment type="subcellular location">
    <subcellularLocation>
        <location evidence="1">Cell membrane</location>
        <topology evidence="1">Multi-pass membrane protein</topology>
    </subcellularLocation>
</comment>
<feature type="transmembrane region" description="Helical" evidence="8">
    <location>
        <begin position="161"/>
        <end position="193"/>
    </location>
</feature>
<evidence type="ECO:0000256" key="2">
    <source>
        <dbReference type="ARBA" id="ARBA00022448"/>
    </source>
</evidence>
<name>A0ABT7UHA1_9FIRM</name>
<keyword evidence="5 8" id="KW-0812">Transmembrane</keyword>
<dbReference type="PANTHER" id="PTHR33989">
    <property type="match status" value="1"/>
</dbReference>
<dbReference type="Pfam" id="PF02378">
    <property type="entry name" value="PTS_EIIC"/>
    <property type="match status" value="1"/>
</dbReference>